<dbReference type="PROSITE" id="PS51762">
    <property type="entry name" value="GH16_2"/>
    <property type="match status" value="1"/>
</dbReference>
<evidence type="ECO:0000313" key="4">
    <source>
        <dbReference type="Proteomes" id="UP000008898"/>
    </source>
</evidence>
<dbReference type="EMBL" id="FP476056">
    <property type="protein sequence ID" value="CAZ94440.1"/>
    <property type="molecule type" value="Genomic_DNA"/>
</dbReference>
<dbReference type="RefSeq" id="WP_013991753.1">
    <property type="nucleotide sequence ID" value="NC_015844.1"/>
</dbReference>
<dbReference type="PANTHER" id="PTHR10963:SF55">
    <property type="entry name" value="GLYCOSIDE HYDROLASE FAMILY 16 PROTEIN"/>
    <property type="match status" value="1"/>
</dbReference>
<name>G0L997_ZOBGA</name>
<gene>
    <name evidence="3" type="primary">lamB</name>
    <name evidence="3" type="ordered locus">zobellia_367</name>
</gene>
<sequence>MQKSLFSKYLIPLIFIGLTLGSCDGNNKKTNDTEAEEESPAGYTLVWADEFDGKGEPNLDNWAYEIGFIRNNEAQYYTDNPKNIRVEDGFLIIESHKEKVENETFVSEEADNWTKNTEFGEYTSASITTKDLNEWKYGKVSVRAKLPKGTGTWPAIWMLGKNWKEVGWPKCGEIDIMEHVGYQSDSIFGTVHTEAFNHIKKTEVGKSVFIENPYDDFHEYSIEWTPEKIVFLLDGTAYHQFENQHKTNAEWPFDQPFHLKLNLAIGGSWGGLKGIDDSIFPQKMIIDYARVYQLQE</sequence>
<dbReference type="PANTHER" id="PTHR10963">
    <property type="entry name" value="GLYCOSYL HYDROLASE-RELATED"/>
    <property type="match status" value="1"/>
</dbReference>
<evidence type="ECO:0000313" key="3">
    <source>
        <dbReference type="EMBL" id="CAZ94440.1"/>
    </source>
</evidence>
<accession>G0L997</accession>
<evidence type="ECO:0000259" key="2">
    <source>
        <dbReference type="PROSITE" id="PS51762"/>
    </source>
</evidence>
<proteinExistence type="inferred from homology"/>
<dbReference type="SMR" id="G0L997"/>
<reference evidence="4" key="1">
    <citation type="submission" date="2009-07" db="EMBL/GenBank/DDBJ databases">
        <title>Complete genome sequence of Zobellia galactanivorans Dsij.</title>
        <authorList>
            <consortium name="Genoscope - CEA"/>
        </authorList>
    </citation>
    <scope>NUCLEOTIDE SEQUENCE [LARGE SCALE GENOMIC DNA]</scope>
    <source>
        <strain evidence="4">DSM 12802 / CCUG 47099 / CIP 106680 / NCIMB 13871 / Dsij</strain>
    </source>
</reference>
<dbReference type="GO" id="GO:0005975">
    <property type="term" value="P:carbohydrate metabolic process"/>
    <property type="evidence" value="ECO:0007669"/>
    <property type="project" value="InterPro"/>
</dbReference>
<dbReference type="InterPro" id="IPR000757">
    <property type="entry name" value="Beta-glucanase-like"/>
</dbReference>
<keyword evidence="3" id="KW-0378">Hydrolase</keyword>
<keyword evidence="3" id="KW-0326">Glycosidase</keyword>
<dbReference type="AlphaFoldDB" id="G0L997"/>
<dbReference type="PROSITE" id="PS51257">
    <property type="entry name" value="PROKAR_LIPOPROTEIN"/>
    <property type="match status" value="1"/>
</dbReference>
<evidence type="ECO:0000256" key="1">
    <source>
        <dbReference type="ARBA" id="ARBA00006865"/>
    </source>
</evidence>
<dbReference type="Pfam" id="PF00722">
    <property type="entry name" value="Glyco_hydro_16"/>
    <property type="match status" value="1"/>
</dbReference>
<keyword evidence="4" id="KW-1185">Reference proteome</keyword>
<dbReference type="HOGENOM" id="CLU_019533_0_3_10"/>
<dbReference type="SUPFAM" id="SSF49899">
    <property type="entry name" value="Concanavalin A-like lectins/glucanases"/>
    <property type="match status" value="1"/>
</dbReference>
<dbReference type="OrthoDB" id="9809583at2"/>
<dbReference type="KEGG" id="zga:ZOBELLIA_367"/>
<dbReference type="GO" id="GO:0042973">
    <property type="term" value="F:glucan endo-1,3-beta-D-glucosidase activity"/>
    <property type="evidence" value="ECO:0007669"/>
    <property type="project" value="UniProtKB-EC"/>
</dbReference>
<dbReference type="InterPro" id="IPR013320">
    <property type="entry name" value="ConA-like_dom_sf"/>
</dbReference>
<feature type="domain" description="GH16" evidence="2">
    <location>
        <begin position="32"/>
        <end position="296"/>
    </location>
</feature>
<dbReference type="InterPro" id="IPR050546">
    <property type="entry name" value="Glycosyl_Hydrlase_16"/>
</dbReference>
<dbReference type="CDD" id="cd08023">
    <property type="entry name" value="GH16_laminarinase_like"/>
    <property type="match status" value="1"/>
</dbReference>
<reference evidence="3 4" key="2">
    <citation type="journal article" date="2012" name="Environ. Microbiol.">
        <title>Characterization of the first alginolytic operons in a marine bacterium: from their emergence in marine Flavobacteriia to their independent transfers to marine Proteobacteria and human gut Bacteroides.</title>
        <authorList>
            <person name="Thomas F."/>
            <person name="Barbeyron T."/>
            <person name="Tonon T."/>
            <person name="Genicot S."/>
            <person name="Czjzek M."/>
            <person name="Michel G."/>
        </authorList>
    </citation>
    <scope>NUCLEOTIDE SEQUENCE [LARGE SCALE GENOMIC DNA]</scope>
    <source>
        <strain evidence="4">DSM 12802 / CCUG 47099 / CIP 106680 / NCIMB 13871 / Dsij</strain>
    </source>
</reference>
<dbReference type="PATRIC" id="fig|63186.3.peg.369"/>
<dbReference type="EC" id="3.2.1.39" evidence="3"/>
<organism evidence="3 4">
    <name type="scientific">Zobellia galactanivorans (strain DSM 12802 / CCUG 47099 / CIP 106680 / NCIMB 13871 / Dsij)</name>
    <dbReference type="NCBI Taxonomy" id="63186"/>
    <lineage>
        <taxon>Bacteria</taxon>
        <taxon>Pseudomonadati</taxon>
        <taxon>Bacteroidota</taxon>
        <taxon>Flavobacteriia</taxon>
        <taxon>Flavobacteriales</taxon>
        <taxon>Flavobacteriaceae</taxon>
        <taxon>Zobellia</taxon>
    </lineage>
</organism>
<dbReference type="Gene3D" id="2.60.120.200">
    <property type="match status" value="1"/>
</dbReference>
<dbReference type="STRING" id="63186.ZOBELLIA_367"/>
<dbReference type="Proteomes" id="UP000008898">
    <property type="component" value="Chromosome"/>
</dbReference>
<protein>
    <submittedName>
        <fullName evidence="3">Endo-1,3-beta-glucanase, family GH16</fullName>
        <ecNumber evidence="3">3.2.1.39</ecNumber>
    </submittedName>
</protein>
<comment type="similarity">
    <text evidence="1">Belongs to the glycosyl hydrolase 16 family.</text>
</comment>